<gene>
    <name evidence="2" type="ORF">GNZ18_20600</name>
</gene>
<evidence type="ECO:0000313" key="3">
    <source>
        <dbReference type="Proteomes" id="UP000432015"/>
    </source>
</evidence>
<dbReference type="EMBL" id="WOFH01000007">
    <property type="protein sequence ID" value="MUN38984.1"/>
    <property type="molecule type" value="Genomic_DNA"/>
</dbReference>
<evidence type="ECO:0000313" key="2">
    <source>
        <dbReference type="EMBL" id="MUN38984.1"/>
    </source>
</evidence>
<accession>A0A7K1L3H6</accession>
<dbReference type="Proteomes" id="UP000432015">
    <property type="component" value="Unassembled WGS sequence"/>
</dbReference>
<name>A0A7K1L3H6_9ACTN</name>
<sequence>MARRLPPNGPGCTPSPRPDDAIHRYGATIEPARDAVAERIRRGAEVSGEHDPESGAAEALEFLRAMLHIEIDRQIDEEALRWPSARRLIYRPGRYRRHA</sequence>
<dbReference type="RefSeq" id="WP_156218174.1">
    <property type="nucleotide sequence ID" value="NZ_WOFH01000007.1"/>
</dbReference>
<feature type="compositionally biased region" description="Pro residues" evidence="1">
    <location>
        <begin position="7"/>
        <end position="16"/>
    </location>
</feature>
<evidence type="ECO:0000256" key="1">
    <source>
        <dbReference type="SAM" id="MobiDB-lite"/>
    </source>
</evidence>
<keyword evidence="3" id="KW-1185">Reference proteome</keyword>
<proteinExistence type="predicted"/>
<reference evidence="2 3" key="1">
    <citation type="submission" date="2019-11" db="EMBL/GenBank/DDBJ databases">
        <authorList>
            <person name="Cao P."/>
        </authorList>
    </citation>
    <scope>NUCLEOTIDE SEQUENCE [LARGE SCALE GENOMIC DNA]</scope>
    <source>
        <strain evidence="2 3">NEAU-AAG5</strain>
    </source>
</reference>
<feature type="region of interest" description="Disordered" evidence="1">
    <location>
        <begin position="1"/>
        <end position="22"/>
    </location>
</feature>
<comment type="caution">
    <text evidence="2">The sequence shown here is derived from an EMBL/GenBank/DDBJ whole genome shotgun (WGS) entry which is preliminary data.</text>
</comment>
<dbReference type="AlphaFoldDB" id="A0A7K1L3H6"/>
<protein>
    <submittedName>
        <fullName evidence="2">Uncharacterized protein</fullName>
    </submittedName>
</protein>
<organism evidence="2 3">
    <name type="scientific">Actinomadura litoris</name>
    <dbReference type="NCBI Taxonomy" id="2678616"/>
    <lineage>
        <taxon>Bacteria</taxon>
        <taxon>Bacillati</taxon>
        <taxon>Actinomycetota</taxon>
        <taxon>Actinomycetes</taxon>
        <taxon>Streptosporangiales</taxon>
        <taxon>Thermomonosporaceae</taxon>
        <taxon>Actinomadura</taxon>
    </lineage>
</organism>